<dbReference type="EMBL" id="CP136897">
    <property type="protein sequence ID" value="WOL16740.1"/>
    <property type="molecule type" value="Genomic_DNA"/>
</dbReference>
<dbReference type="AlphaFoldDB" id="A0AAQ3QQI7"/>
<sequence>MDKDMGLRAIESTLPPGFRFYPRDEELVCHYLYKKEDWVLCRVFHKGEGESADQDTINTNNTTAGSSSPPSFRSPCSSHVDLPMADAAVPSHEQLLMGSSLSTALLQQEDEYNNSSAPPPLMDMQALLQCNLLEFPAVQEMGSNMEMGFLIEMGFEHSMMMGEAAAGMGRFELPRWQ</sequence>
<dbReference type="Proteomes" id="UP001327560">
    <property type="component" value="Chromosome 8"/>
</dbReference>
<name>A0AAQ3QQI7_9LILI</name>
<dbReference type="InterPro" id="IPR036093">
    <property type="entry name" value="NAC_dom_sf"/>
</dbReference>
<keyword evidence="3" id="KW-1185">Reference proteome</keyword>
<protein>
    <recommendedName>
        <fullName evidence="4">NAC domain-containing protein</fullName>
    </recommendedName>
</protein>
<evidence type="ECO:0000256" key="1">
    <source>
        <dbReference type="SAM" id="MobiDB-lite"/>
    </source>
</evidence>
<dbReference type="GO" id="GO:0006355">
    <property type="term" value="P:regulation of DNA-templated transcription"/>
    <property type="evidence" value="ECO:0007669"/>
    <property type="project" value="InterPro"/>
</dbReference>
<gene>
    <name evidence="2" type="ORF">Cni_G25528</name>
</gene>
<reference evidence="2 3" key="1">
    <citation type="submission" date="2023-10" db="EMBL/GenBank/DDBJ databases">
        <title>Chromosome-scale genome assembly provides insights into flower coloration mechanisms of Canna indica.</title>
        <authorList>
            <person name="Li C."/>
        </authorList>
    </citation>
    <scope>NUCLEOTIDE SEQUENCE [LARGE SCALE GENOMIC DNA]</scope>
    <source>
        <tissue evidence="2">Flower</tissue>
    </source>
</reference>
<feature type="compositionally biased region" description="Low complexity" evidence="1">
    <location>
        <begin position="66"/>
        <end position="76"/>
    </location>
</feature>
<evidence type="ECO:0000313" key="2">
    <source>
        <dbReference type="EMBL" id="WOL16740.1"/>
    </source>
</evidence>
<evidence type="ECO:0000313" key="3">
    <source>
        <dbReference type="Proteomes" id="UP001327560"/>
    </source>
</evidence>
<dbReference type="SUPFAM" id="SSF101941">
    <property type="entry name" value="NAC domain"/>
    <property type="match status" value="1"/>
</dbReference>
<proteinExistence type="predicted"/>
<accession>A0AAQ3QQI7</accession>
<dbReference type="GO" id="GO:0003677">
    <property type="term" value="F:DNA binding"/>
    <property type="evidence" value="ECO:0007669"/>
    <property type="project" value="InterPro"/>
</dbReference>
<feature type="region of interest" description="Disordered" evidence="1">
    <location>
        <begin position="50"/>
        <end position="76"/>
    </location>
</feature>
<organism evidence="2 3">
    <name type="scientific">Canna indica</name>
    <name type="common">Indian-shot</name>
    <dbReference type="NCBI Taxonomy" id="4628"/>
    <lineage>
        <taxon>Eukaryota</taxon>
        <taxon>Viridiplantae</taxon>
        <taxon>Streptophyta</taxon>
        <taxon>Embryophyta</taxon>
        <taxon>Tracheophyta</taxon>
        <taxon>Spermatophyta</taxon>
        <taxon>Magnoliopsida</taxon>
        <taxon>Liliopsida</taxon>
        <taxon>Zingiberales</taxon>
        <taxon>Cannaceae</taxon>
        <taxon>Canna</taxon>
    </lineage>
</organism>
<evidence type="ECO:0008006" key="4">
    <source>
        <dbReference type="Google" id="ProtNLM"/>
    </source>
</evidence>
<feature type="compositionally biased region" description="Polar residues" evidence="1">
    <location>
        <begin position="54"/>
        <end position="65"/>
    </location>
</feature>